<reference evidence="1 2" key="1">
    <citation type="submission" date="2019-03" db="EMBL/GenBank/DDBJ databases">
        <title>Genomic Encyclopedia of Type Strains, Phase IV (KMG-IV): sequencing the most valuable type-strain genomes for metagenomic binning, comparative biology and taxonomic classification.</title>
        <authorList>
            <person name="Goeker M."/>
        </authorList>
    </citation>
    <scope>NUCLEOTIDE SEQUENCE [LARGE SCALE GENOMIC DNA]</scope>
    <source>
        <strain evidence="1 2">DSM 28697</strain>
    </source>
</reference>
<proteinExistence type="predicted"/>
<organism evidence="1 2">
    <name type="scientific">Aureibacillus halotolerans</name>
    <dbReference type="NCBI Taxonomy" id="1508390"/>
    <lineage>
        <taxon>Bacteria</taxon>
        <taxon>Bacillati</taxon>
        <taxon>Bacillota</taxon>
        <taxon>Bacilli</taxon>
        <taxon>Bacillales</taxon>
        <taxon>Bacillaceae</taxon>
        <taxon>Aureibacillus</taxon>
    </lineage>
</organism>
<keyword evidence="2" id="KW-1185">Reference proteome</keyword>
<dbReference type="Proteomes" id="UP000295632">
    <property type="component" value="Unassembled WGS sequence"/>
</dbReference>
<gene>
    <name evidence="1" type="ORF">EV213_102275</name>
</gene>
<sequence length="61" mass="7398">MNREKFTVEERDLILESLFNQDMVAEVIASEIADNERRKERVPDEQMKRLSNLYDRLQKRT</sequence>
<dbReference type="AlphaFoldDB" id="A0A4R6UGH6"/>
<protein>
    <submittedName>
        <fullName evidence="1">Antirepressor AbbA</fullName>
    </submittedName>
</protein>
<evidence type="ECO:0000313" key="2">
    <source>
        <dbReference type="Proteomes" id="UP000295632"/>
    </source>
</evidence>
<name>A0A4R6UGH6_9BACI</name>
<dbReference type="Gene3D" id="1.10.287.3030">
    <property type="match status" value="1"/>
</dbReference>
<dbReference type="Pfam" id="PF14156">
    <property type="entry name" value="AbbA_antirepres"/>
    <property type="match status" value="1"/>
</dbReference>
<dbReference type="EMBL" id="SNYJ01000002">
    <property type="protein sequence ID" value="TDQ42244.1"/>
    <property type="molecule type" value="Genomic_DNA"/>
</dbReference>
<evidence type="ECO:0000313" key="1">
    <source>
        <dbReference type="EMBL" id="TDQ42244.1"/>
    </source>
</evidence>
<dbReference type="RefSeq" id="WP_133579129.1">
    <property type="nucleotide sequence ID" value="NZ_SNYJ01000002.1"/>
</dbReference>
<comment type="caution">
    <text evidence="1">The sequence shown here is derived from an EMBL/GenBank/DDBJ whole genome shotgun (WGS) entry which is preliminary data.</text>
</comment>
<accession>A0A4R6UGH6</accession>
<dbReference type="InterPro" id="IPR025446">
    <property type="entry name" value="Antirep_AbbA"/>
</dbReference>